<proteinExistence type="inferred from homology"/>
<dbReference type="EMBL" id="OUUZ01000003">
    <property type="protein sequence ID" value="SPQ20035.1"/>
    <property type="molecule type" value="Genomic_DNA"/>
</dbReference>
<dbReference type="Proteomes" id="UP000289323">
    <property type="component" value="Unassembled WGS sequence"/>
</dbReference>
<name>A0A446BC20_9PEZI</name>
<evidence type="ECO:0000256" key="1">
    <source>
        <dbReference type="ARBA" id="ARBA00034736"/>
    </source>
</evidence>
<dbReference type="InterPro" id="IPR016024">
    <property type="entry name" value="ARM-type_fold"/>
</dbReference>
<comment type="similarity">
    <text evidence="1">Belongs to the TTI2 family.</text>
</comment>
<dbReference type="PANTHER" id="PTHR32226">
    <property type="entry name" value="TELO2-INTERACTING PROTEIN 2"/>
    <property type="match status" value="1"/>
</dbReference>
<evidence type="ECO:0000313" key="3">
    <source>
        <dbReference type="Proteomes" id="UP000289323"/>
    </source>
</evidence>
<dbReference type="Pfam" id="PF10521">
    <property type="entry name" value="Tti2"/>
    <property type="match status" value="1"/>
</dbReference>
<dbReference type="GO" id="GO:0005829">
    <property type="term" value="C:cytosol"/>
    <property type="evidence" value="ECO:0007669"/>
    <property type="project" value="TreeGrafter"/>
</dbReference>
<reference evidence="2 3" key="1">
    <citation type="submission" date="2018-04" db="EMBL/GenBank/DDBJ databases">
        <authorList>
            <person name="Huttner S."/>
            <person name="Dainat J."/>
        </authorList>
    </citation>
    <scope>NUCLEOTIDE SEQUENCE [LARGE SCALE GENOMIC DNA]</scope>
</reference>
<dbReference type="InterPro" id="IPR018870">
    <property type="entry name" value="Tti2"/>
</dbReference>
<sequence>MSWYKLSGAAAQVESTESPEAARKHLSHHVPESFTLGELADAVREPLGRASATKPAVSSTNIAEVRAQLLAVLVCLRCEDRVRRSSADQDAVGDLANSITKIIAPAVSQGEGVDQDGDLPAVFNETLTQAREQLVQYCTTFSSLGIQSLEALMKLASPVRLDDEVLLTLVAFADQTRDWTTPEAKAAATRLLEQQFRDAMPTKEHFITEVVLQSYLRPLFSRAKPASITASGRKAEYADSSAARGENIPDDSALTKPWKYTDLRAIPAVAWAVHEADTQLIAQHWPLFIPVLLALADDSTTPIRRQGLLTLTDFLSKFPDRTLHDTGLAKVFEDAVFPTLAFLPSLTPEAESVELLEPAYGALLSLANKQPRAGKDGIPGGPKNGLLDRMLRDGVFMAYFHAKAHVRLVEVLCQQTEAIVNEMGIHAVKHLKDLIPMLSAIMTDPFAPVAPGTLLAAVGALQAVLANCWPRIPASPWQDEIINALALCWLHVAEHDRRAAGTEATYAAIERQLATSAQALAAVLKTAEQGPINLSSHVAPLLAKEPRLAQLFPSS</sequence>
<dbReference type="SUPFAM" id="SSF48371">
    <property type="entry name" value="ARM repeat"/>
    <property type="match status" value="1"/>
</dbReference>
<dbReference type="PANTHER" id="PTHR32226:SF2">
    <property type="entry name" value="TELO2-INTERACTING PROTEIN 2"/>
    <property type="match status" value="1"/>
</dbReference>
<evidence type="ECO:0000313" key="2">
    <source>
        <dbReference type="EMBL" id="SPQ20035.1"/>
    </source>
</evidence>
<organism evidence="2 3">
    <name type="scientific">Thermothielavioides terrestris</name>
    <dbReference type="NCBI Taxonomy" id="2587410"/>
    <lineage>
        <taxon>Eukaryota</taxon>
        <taxon>Fungi</taxon>
        <taxon>Dikarya</taxon>
        <taxon>Ascomycota</taxon>
        <taxon>Pezizomycotina</taxon>
        <taxon>Sordariomycetes</taxon>
        <taxon>Sordariomycetidae</taxon>
        <taxon>Sordariales</taxon>
        <taxon>Chaetomiaceae</taxon>
        <taxon>Thermothielavioides</taxon>
    </lineage>
</organism>
<dbReference type="AlphaFoldDB" id="A0A446BC20"/>
<gene>
    <name evidence="2" type="ORF">TT172_LOCUS2454</name>
</gene>
<dbReference type="GO" id="GO:0110078">
    <property type="term" value="C:TTT Hsp90 cochaperone complex"/>
    <property type="evidence" value="ECO:0007669"/>
    <property type="project" value="InterPro"/>
</dbReference>
<dbReference type="GO" id="GO:0005634">
    <property type="term" value="C:nucleus"/>
    <property type="evidence" value="ECO:0007669"/>
    <property type="project" value="TreeGrafter"/>
</dbReference>
<accession>A0A446BC20</accession>
<protein>
    <submittedName>
        <fullName evidence="2">81a46064-36b8-4778-adac-8b9c3ddf9876</fullName>
    </submittedName>
</protein>